<protein>
    <submittedName>
        <fullName evidence="1">Uncharacterized protein</fullName>
    </submittedName>
</protein>
<organism evidence="1 2">
    <name type="scientific">Trapa incisa</name>
    <dbReference type="NCBI Taxonomy" id="236973"/>
    <lineage>
        <taxon>Eukaryota</taxon>
        <taxon>Viridiplantae</taxon>
        <taxon>Streptophyta</taxon>
        <taxon>Embryophyta</taxon>
        <taxon>Tracheophyta</taxon>
        <taxon>Spermatophyta</taxon>
        <taxon>Magnoliopsida</taxon>
        <taxon>eudicotyledons</taxon>
        <taxon>Gunneridae</taxon>
        <taxon>Pentapetalae</taxon>
        <taxon>rosids</taxon>
        <taxon>malvids</taxon>
        <taxon>Myrtales</taxon>
        <taxon>Lythraceae</taxon>
        <taxon>Trapa</taxon>
    </lineage>
</organism>
<dbReference type="AlphaFoldDB" id="A0AAN7KJF7"/>
<dbReference type="Proteomes" id="UP001345219">
    <property type="component" value="Chromosome 24"/>
</dbReference>
<evidence type="ECO:0000313" key="2">
    <source>
        <dbReference type="Proteomes" id="UP001345219"/>
    </source>
</evidence>
<comment type="caution">
    <text evidence="1">The sequence shown here is derived from an EMBL/GenBank/DDBJ whole genome shotgun (WGS) entry which is preliminary data.</text>
</comment>
<keyword evidence="2" id="KW-1185">Reference proteome</keyword>
<reference evidence="1 2" key="1">
    <citation type="journal article" date="2023" name="Hortic Res">
        <title>Pangenome of water caltrop reveals structural variations and asymmetric subgenome divergence after allopolyploidization.</title>
        <authorList>
            <person name="Zhang X."/>
            <person name="Chen Y."/>
            <person name="Wang L."/>
            <person name="Yuan Y."/>
            <person name="Fang M."/>
            <person name="Shi L."/>
            <person name="Lu R."/>
            <person name="Comes H.P."/>
            <person name="Ma Y."/>
            <person name="Chen Y."/>
            <person name="Huang G."/>
            <person name="Zhou Y."/>
            <person name="Zheng Z."/>
            <person name="Qiu Y."/>
        </authorList>
    </citation>
    <scope>NUCLEOTIDE SEQUENCE [LARGE SCALE GENOMIC DNA]</scope>
    <source>
        <tissue evidence="1">Roots</tissue>
    </source>
</reference>
<name>A0AAN7KJF7_9MYRT</name>
<gene>
    <name evidence="1" type="ORF">SAY87_030765</name>
</gene>
<proteinExistence type="predicted"/>
<accession>A0AAN7KJF7</accession>
<dbReference type="Pfam" id="PF26102">
    <property type="entry name" value="Ig_SPL7"/>
    <property type="match status" value="1"/>
</dbReference>
<dbReference type="EMBL" id="JAXIOK010000005">
    <property type="protein sequence ID" value="KAK4770233.1"/>
    <property type="molecule type" value="Genomic_DNA"/>
</dbReference>
<evidence type="ECO:0000313" key="1">
    <source>
        <dbReference type="EMBL" id="KAK4770233.1"/>
    </source>
</evidence>
<sequence length="173" mass="19709">MHYSDHLSCQSVDAWGELSNDLISSLSRLLEVPEENFWRTGWMYLRVHHQMAVICNGQHVLNASVPLRSINHSKILCVSLIVVSAAQKTQFLVKGFNLFVPASRLSCAFEGKYLVQEATQDLSDEDMELQSIKFFCPIPTVIGRGLCHIHSDKVKFVYLSVFIEIKRLCNMHI</sequence>